<gene>
    <name evidence="3" type="ORF">PAM7066_02231</name>
</gene>
<dbReference type="PANTHER" id="PTHR43569:SF2">
    <property type="entry name" value="AMIDOHYDROLASE-RELATED DOMAIN-CONTAINING PROTEIN"/>
    <property type="match status" value="1"/>
</dbReference>
<dbReference type="Pfam" id="PF04909">
    <property type="entry name" value="Amidohydro_2"/>
    <property type="match status" value="1"/>
</dbReference>
<dbReference type="PANTHER" id="PTHR43569">
    <property type="entry name" value="AMIDOHYDROLASE"/>
    <property type="match status" value="1"/>
</dbReference>
<dbReference type="SUPFAM" id="SSF51556">
    <property type="entry name" value="Metallo-dependent hydrolases"/>
    <property type="match status" value="1"/>
</dbReference>
<dbReference type="InterPro" id="IPR052350">
    <property type="entry name" value="Metallo-dep_Lactonases"/>
</dbReference>
<evidence type="ECO:0000259" key="2">
    <source>
        <dbReference type="Pfam" id="PF04909"/>
    </source>
</evidence>
<feature type="domain" description="Amidohydrolase-related" evidence="2">
    <location>
        <begin position="3"/>
        <end position="272"/>
    </location>
</feature>
<evidence type="ECO:0000256" key="1">
    <source>
        <dbReference type="ARBA" id="ARBA00038310"/>
    </source>
</evidence>
<dbReference type="Gene3D" id="3.20.20.140">
    <property type="entry name" value="Metal-dependent hydrolases"/>
    <property type="match status" value="1"/>
</dbReference>
<dbReference type="Proteomes" id="UP000193870">
    <property type="component" value="Unassembled WGS sequence"/>
</dbReference>
<protein>
    <submittedName>
        <fullName evidence="3">Amidohydrolase</fullName>
    </submittedName>
</protein>
<dbReference type="AlphaFoldDB" id="A0A1Y5SXW8"/>
<proteinExistence type="inferred from homology"/>
<keyword evidence="3" id="KW-0378">Hydrolase</keyword>
<name>A0A1Y5SXW8_9RHOB</name>
<reference evidence="3 4" key="1">
    <citation type="submission" date="2017-03" db="EMBL/GenBank/DDBJ databases">
        <authorList>
            <person name="Afonso C.L."/>
            <person name="Miller P.J."/>
            <person name="Scott M.A."/>
            <person name="Spackman E."/>
            <person name="Goraichik I."/>
            <person name="Dimitrov K.M."/>
            <person name="Suarez D.L."/>
            <person name="Swayne D.E."/>
        </authorList>
    </citation>
    <scope>NUCLEOTIDE SEQUENCE [LARGE SCALE GENOMIC DNA]</scope>
    <source>
        <strain evidence="3 4">CECT 7066</strain>
    </source>
</reference>
<accession>A0A1Y5SXW8</accession>
<organism evidence="3 4">
    <name type="scientific">Palleronia marisminoris</name>
    <dbReference type="NCBI Taxonomy" id="315423"/>
    <lineage>
        <taxon>Bacteria</taxon>
        <taxon>Pseudomonadati</taxon>
        <taxon>Pseudomonadota</taxon>
        <taxon>Alphaproteobacteria</taxon>
        <taxon>Rhodobacterales</taxon>
        <taxon>Roseobacteraceae</taxon>
        <taxon>Palleronia</taxon>
    </lineage>
</organism>
<sequence length="275" mass="30016">MIIDAHQHFWRIGRGDYSWMNDSVAPIRRDILPPDLLPLARQANVVGTIAVQAAPTLEETEFLLALADETSLVRGVVGWVDLTGDVPAQLARLAHPALRGVRPMLQDIDETDWVLREDVVTGLGEVARAGLRLDALITPRHLGAIDRLARHLPDLPIIVDHCAKPTFDGTDPGEDWRAGMRTLGMHPQITCKLSGLANEFGPGWSPDSLEPVFDHVLECFGAGRLMWGSDWPVLELAGDYEGWLETAQSLAGALSPSERAQLFAGTAAEVYALDI</sequence>
<dbReference type="GO" id="GO:0016787">
    <property type="term" value="F:hydrolase activity"/>
    <property type="evidence" value="ECO:0007669"/>
    <property type="project" value="UniProtKB-KW"/>
</dbReference>
<dbReference type="STRING" id="315423.SAMN04488020_105287"/>
<comment type="similarity">
    <text evidence="1">Belongs to the metallo-dependent hydrolases superfamily.</text>
</comment>
<dbReference type="InterPro" id="IPR032466">
    <property type="entry name" value="Metal_Hydrolase"/>
</dbReference>
<evidence type="ECO:0000313" key="3">
    <source>
        <dbReference type="EMBL" id="SLN49010.1"/>
    </source>
</evidence>
<dbReference type="RefSeq" id="WP_085854199.1">
    <property type="nucleotide sequence ID" value="NZ_FOPF01000005.1"/>
</dbReference>
<evidence type="ECO:0000313" key="4">
    <source>
        <dbReference type="Proteomes" id="UP000193870"/>
    </source>
</evidence>
<dbReference type="OrthoDB" id="9787654at2"/>
<dbReference type="EMBL" id="FWFV01000005">
    <property type="protein sequence ID" value="SLN49010.1"/>
    <property type="molecule type" value="Genomic_DNA"/>
</dbReference>
<dbReference type="InterPro" id="IPR006680">
    <property type="entry name" value="Amidohydro-rel"/>
</dbReference>
<keyword evidence="4" id="KW-1185">Reference proteome</keyword>